<feature type="domain" description="ABM" evidence="2">
    <location>
        <begin position="29"/>
        <end position="118"/>
    </location>
</feature>
<dbReference type="RefSeq" id="WP_128976618.1">
    <property type="nucleotide sequence ID" value="NZ_CP133762.1"/>
</dbReference>
<feature type="compositionally biased region" description="Gly residues" evidence="1">
    <location>
        <begin position="15"/>
        <end position="25"/>
    </location>
</feature>
<dbReference type="EMBL" id="CP133762">
    <property type="protein sequence ID" value="WMX44572.1"/>
    <property type="molecule type" value="Genomic_DNA"/>
</dbReference>
<feature type="compositionally biased region" description="Basic and acidic residues" evidence="1">
    <location>
        <begin position="1"/>
        <end position="10"/>
    </location>
</feature>
<keyword evidence="4" id="KW-1185">Reference proteome</keyword>
<proteinExistence type="predicted"/>
<keyword evidence="3" id="KW-0560">Oxidoreductase</keyword>
<accession>A0ABY9RQU3</accession>
<evidence type="ECO:0000256" key="1">
    <source>
        <dbReference type="SAM" id="MobiDB-lite"/>
    </source>
</evidence>
<gene>
    <name evidence="3" type="ORF">RGF97_06465</name>
</gene>
<evidence type="ECO:0000313" key="4">
    <source>
        <dbReference type="Proteomes" id="UP001250858"/>
    </source>
</evidence>
<organism evidence="3 4">
    <name type="scientific">Streptomyces roseicoloratus</name>
    <dbReference type="NCBI Taxonomy" id="2508722"/>
    <lineage>
        <taxon>Bacteria</taxon>
        <taxon>Bacillati</taxon>
        <taxon>Actinomycetota</taxon>
        <taxon>Actinomycetes</taxon>
        <taxon>Kitasatosporales</taxon>
        <taxon>Streptomycetaceae</taxon>
        <taxon>Streptomyces</taxon>
    </lineage>
</organism>
<dbReference type="GO" id="GO:0004497">
    <property type="term" value="F:monooxygenase activity"/>
    <property type="evidence" value="ECO:0007669"/>
    <property type="project" value="UniProtKB-KW"/>
</dbReference>
<protein>
    <submittedName>
        <fullName evidence="3">Antibiotic biosynthesis monooxygenase family protein</fullName>
    </submittedName>
</protein>
<sequence>MPAEERDAGLRELPGTGGGERAGGSRGQVRVVVYQAAYDDEQLAAVRAAYHQVSERLAKVPGMLGNELLRSPADPTALAVMSRWESREAFLAWEAGADHRQDTAPLRPYRDTRTTAPFAVYEVDAAY</sequence>
<evidence type="ECO:0000259" key="2">
    <source>
        <dbReference type="PROSITE" id="PS51725"/>
    </source>
</evidence>
<keyword evidence="3" id="KW-0503">Monooxygenase</keyword>
<reference evidence="3 4" key="1">
    <citation type="submission" date="2023-09" db="EMBL/GenBank/DDBJ databases">
        <title>Complete genome of Streptomyces roseicoloratus T14.</title>
        <authorList>
            <person name="Bashizi T."/>
            <person name="Kim M.-J."/>
            <person name="Lee G."/>
            <person name="Tagele S.B."/>
            <person name="Shin J.-H."/>
        </authorList>
    </citation>
    <scope>NUCLEOTIDE SEQUENCE [LARGE SCALE GENOMIC DNA]</scope>
    <source>
        <strain evidence="3 4">T14</strain>
    </source>
</reference>
<dbReference type="SUPFAM" id="SSF54909">
    <property type="entry name" value="Dimeric alpha+beta barrel"/>
    <property type="match status" value="1"/>
</dbReference>
<feature type="region of interest" description="Disordered" evidence="1">
    <location>
        <begin position="1"/>
        <end position="25"/>
    </location>
</feature>
<evidence type="ECO:0000313" key="3">
    <source>
        <dbReference type="EMBL" id="WMX44572.1"/>
    </source>
</evidence>
<name>A0ABY9RQU3_9ACTN</name>
<dbReference type="Pfam" id="PF03992">
    <property type="entry name" value="ABM"/>
    <property type="match status" value="1"/>
</dbReference>
<dbReference type="PROSITE" id="PS51725">
    <property type="entry name" value="ABM"/>
    <property type="match status" value="1"/>
</dbReference>
<dbReference type="Proteomes" id="UP001250858">
    <property type="component" value="Chromosome"/>
</dbReference>
<dbReference type="InterPro" id="IPR007138">
    <property type="entry name" value="ABM_dom"/>
</dbReference>
<dbReference type="InterPro" id="IPR011008">
    <property type="entry name" value="Dimeric_a/b-barrel"/>
</dbReference>
<dbReference type="Gene3D" id="3.30.70.100">
    <property type="match status" value="1"/>
</dbReference>